<organism evidence="2 3">
    <name type="scientific">Fusobacterium equinum</name>
    <dbReference type="NCBI Taxonomy" id="134605"/>
    <lineage>
        <taxon>Bacteria</taxon>
        <taxon>Fusobacteriati</taxon>
        <taxon>Fusobacteriota</taxon>
        <taxon>Fusobacteriia</taxon>
        <taxon>Fusobacteriales</taxon>
        <taxon>Fusobacteriaceae</taxon>
        <taxon>Fusobacterium</taxon>
    </lineage>
</organism>
<keyword evidence="1" id="KW-0812">Transmembrane</keyword>
<evidence type="ECO:0000313" key="3">
    <source>
        <dbReference type="Proteomes" id="UP000070617"/>
    </source>
</evidence>
<feature type="transmembrane region" description="Helical" evidence="1">
    <location>
        <begin position="163"/>
        <end position="182"/>
    </location>
</feature>
<dbReference type="Proteomes" id="UP000070617">
    <property type="component" value="Unassembled WGS sequence"/>
</dbReference>
<reference evidence="3" key="1">
    <citation type="submission" date="2016-01" db="EMBL/GenBank/DDBJ databases">
        <authorList>
            <person name="Mitreva M."/>
            <person name="Pepin K.H."/>
            <person name="Mihindukulasuriya K.A."/>
            <person name="Fulton R."/>
            <person name="Fronick C."/>
            <person name="O'Laughlin M."/>
            <person name="Miner T."/>
            <person name="Herter B."/>
            <person name="Rosa B.A."/>
            <person name="Cordes M."/>
            <person name="Tomlinson C."/>
            <person name="Wollam A."/>
            <person name="Palsikar V.B."/>
            <person name="Mardis E.R."/>
            <person name="Wilson R.K."/>
        </authorList>
    </citation>
    <scope>NUCLEOTIDE SEQUENCE [LARGE SCALE GENOMIC DNA]</scope>
    <source>
        <strain evidence="3">CMW8396</strain>
    </source>
</reference>
<feature type="transmembrane region" description="Helical" evidence="1">
    <location>
        <begin position="93"/>
        <end position="112"/>
    </location>
</feature>
<keyword evidence="3" id="KW-1185">Reference proteome</keyword>
<comment type="caution">
    <text evidence="2">The sequence shown here is derived from an EMBL/GenBank/DDBJ whole genome shotgun (WGS) entry which is preliminary data.</text>
</comment>
<keyword evidence="1" id="KW-0472">Membrane</keyword>
<feature type="transmembrane region" description="Helical" evidence="1">
    <location>
        <begin position="12"/>
        <end position="29"/>
    </location>
</feature>
<feature type="transmembrane region" description="Helical" evidence="1">
    <location>
        <begin position="132"/>
        <end position="151"/>
    </location>
</feature>
<sequence>MIFGVTMKIRKLFFILAPLMIGVGIYLLYRSRNLYYYQLLQDTHLHPYINQIRENAKIYRKIFSTWIVYSLPDGLWLFSFGAALLLDRVYYWMHLFIFSSIYALMIGIEYLQKLYGGHGHWLGTFDLQDIEAYTIAYLSILFFSLIFYFFQPKNKVHNRKKELGIDCIYISIFGILGALPSLL</sequence>
<accession>A0A133NJQ1</accession>
<dbReference type="PATRIC" id="fig|134605.3.peg.294"/>
<proteinExistence type="predicted"/>
<gene>
    <name evidence="2" type="ORF">HMPREF3206_00293</name>
</gene>
<evidence type="ECO:0000313" key="2">
    <source>
        <dbReference type="EMBL" id="KXA16525.1"/>
    </source>
</evidence>
<keyword evidence="1" id="KW-1133">Transmembrane helix</keyword>
<dbReference type="STRING" id="134605.HMPREF3206_00293"/>
<dbReference type="AlphaFoldDB" id="A0A133NJQ1"/>
<feature type="transmembrane region" description="Helical" evidence="1">
    <location>
        <begin position="66"/>
        <end position="86"/>
    </location>
</feature>
<protein>
    <submittedName>
        <fullName evidence="2">Uncharacterized protein</fullName>
    </submittedName>
</protein>
<dbReference type="EMBL" id="LRPX01000008">
    <property type="protein sequence ID" value="KXA16525.1"/>
    <property type="molecule type" value="Genomic_DNA"/>
</dbReference>
<name>A0A133NJQ1_9FUSO</name>
<evidence type="ECO:0000256" key="1">
    <source>
        <dbReference type="SAM" id="Phobius"/>
    </source>
</evidence>